<dbReference type="Pfam" id="PF13382">
    <property type="entry name" value="Adenine_deam_C"/>
    <property type="match status" value="1"/>
</dbReference>
<dbReference type="FunFam" id="3.20.20.140:FF:000016">
    <property type="entry name" value="Adenine deaminase"/>
    <property type="match status" value="1"/>
</dbReference>
<feature type="domain" description="Adenine deaminase C-terminal" evidence="10">
    <location>
        <begin position="396"/>
        <end position="564"/>
    </location>
</feature>
<comment type="catalytic activity">
    <reaction evidence="6 8">
        <text>adenine + H2O + H(+) = hypoxanthine + NH4(+)</text>
        <dbReference type="Rhea" id="RHEA:23688"/>
        <dbReference type="ChEBI" id="CHEBI:15377"/>
        <dbReference type="ChEBI" id="CHEBI:15378"/>
        <dbReference type="ChEBI" id="CHEBI:16708"/>
        <dbReference type="ChEBI" id="CHEBI:17368"/>
        <dbReference type="ChEBI" id="CHEBI:28938"/>
        <dbReference type="EC" id="3.5.4.2"/>
    </reaction>
</comment>
<dbReference type="PANTHER" id="PTHR11113:SF2">
    <property type="entry name" value="ADENINE DEAMINASE"/>
    <property type="match status" value="1"/>
</dbReference>
<reference evidence="11 12" key="1">
    <citation type="submission" date="2019-11" db="EMBL/GenBank/DDBJ databases">
        <title>Comparative genomics of hydrocarbon-degrading Desulfosarcina strains.</title>
        <authorList>
            <person name="Watanabe M."/>
            <person name="Kojima H."/>
            <person name="Fukui M."/>
        </authorList>
    </citation>
    <scope>NUCLEOTIDE SEQUENCE [LARGE SCALE GENOMIC DNA]</scope>
    <source>
        <strain evidence="11 12">28bB2T</strain>
    </source>
</reference>
<dbReference type="NCBIfam" id="TIGR01178">
    <property type="entry name" value="ade"/>
    <property type="match status" value="1"/>
</dbReference>
<dbReference type="Pfam" id="PF01979">
    <property type="entry name" value="Amidohydro_1"/>
    <property type="match status" value="1"/>
</dbReference>
<evidence type="ECO:0000256" key="1">
    <source>
        <dbReference type="ARBA" id="ARBA00001936"/>
    </source>
</evidence>
<dbReference type="InterPro" id="IPR032466">
    <property type="entry name" value="Metal_Hydrolase"/>
</dbReference>
<comment type="similarity">
    <text evidence="2 8">Belongs to the metallo-dependent hydrolases superfamily. Adenine deaminase family.</text>
</comment>
<feature type="domain" description="Amidohydrolase-related" evidence="9">
    <location>
        <begin position="64"/>
        <end position="343"/>
    </location>
</feature>
<dbReference type="PANTHER" id="PTHR11113">
    <property type="entry name" value="N-ACETYLGLUCOSAMINE-6-PHOSPHATE DEACETYLASE"/>
    <property type="match status" value="1"/>
</dbReference>
<dbReference type="GO" id="GO:0000034">
    <property type="term" value="F:adenine deaminase activity"/>
    <property type="evidence" value="ECO:0007669"/>
    <property type="project" value="UniProtKB-UniRule"/>
</dbReference>
<gene>
    <name evidence="8 11" type="primary">ade</name>
    <name evidence="11" type="ORF">DSCO28_52940</name>
</gene>
<dbReference type="SUPFAM" id="SSF51338">
    <property type="entry name" value="Composite domain of metallo-dependent hydrolases"/>
    <property type="match status" value="1"/>
</dbReference>
<evidence type="ECO:0000256" key="7">
    <source>
        <dbReference type="ARBA" id="ARBA00069718"/>
    </source>
</evidence>
<sequence>MDLKTIIGAARGDLPADLLLTGARIVNVFSGRINRGSIAIKDGYIVGFGDDYQAGETLDLEGRYVAPGFIDAHVHIESAMTSVTEFARAVAPCGTTTVVADPHEIANVLGTAGIDYMLRSADGQPMDCLFALPSCVPATDMETAGARLTAADLEPFFDHPRVVALAEMMNYPGVIHTDPEVMAKLALARNRRRAMDGHAPGVTGSHLAAYAAAGIASDHECTRAEEALEKLELGIHIMVREGTCARNLDALFPVIDTHTWPRMMWCTDDRHPHDILTEGHVDAVIRKAVDKGLDPMTAIRMGTINPADYFGIRDAGAIAPGRKANLVVFSNLTDIHAETVFFMGRPVAENGRLRSSIPRPATVAVPPSMHLDPVHLDFSIPAAGSRIRVIRVIADQVVTGCEIMEPTLRDGLAISDTGRDLIKLAVVDRHTGRAGMGKGFVTGLGLRRGAIASSVAHDSHNIIVAGVSDAEMKAAVSAVVEMGGGLSVVDGSRALADLPLPVAGLMSDQPLDTVRRQIEAIIAAAGTLGAELADPFMALGFLALPVIPELKLTDRGLVDVTRFEIAPLFV</sequence>
<dbReference type="InterPro" id="IPR006680">
    <property type="entry name" value="Amidohydro-rel"/>
</dbReference>
<evidence type="ECO:0000256" key="8">
    <source>
        <dbReference type="HAMAP-Rule" id="MF_01518"/>
    </source>
</evidence>
<dbReference type="GO" id="GO:0006146">
    <property type="term" value="P:adenine catabolic process"/>
    <property type="evidence" value="ECO:0007669"/>
    <property type="project" value="InterPro"/>
</dbReference>
<evidence type="ECO:0000256" key="3">
    <source>
        <dbReference type="ARBA" id="ARBA00012782"/>
    </source>
</evidence>
<dbReference type="EC" id="3.5.4.2" evidence="3 8"/>
<dbReference type="Gene3D" id="3.20.20.140">
    <property type="entry name" value="Metal-dependent hydrolases"/>
    <property type="match status" value="1"/>
</dbReference>
<organism evidence="11 12">
    <name type="scientific">Desulfosarcina ovata subsp. sediminis</name>
    <dbReference type="NCBI Taxonomy" id="885957"/>
    <lineage>
        <taxon>Bacteria</taxon>
        <taxon>Pseudomonadati</taxon>
        <taxon>Thermodesulfobacteriota</taxon>
        <taxon>Desulfobacteria</taxon>
        <taxon>Desulfobacterales</taxon>
        <taxon>Desulfosarcinaceae</taxon>
        <taxon>Desulfosarcina</taxon>
    </lineage>
</organism>
<dbReference type="EMBL" id="AP021876">
    <property type="protein sequence ID" value="BBO84728.1"/>
    <property type="molecule type" value="Genomic_DNA"/>
</dbReference>
<comment type="cofactor">
    <cofactor evidence="1 8">
        <name>Mn(2+)</name>
        <dbReference type="ChEBI" id="CHEBI:29035"/>
    </cofactor>
</comment>
<dbReference type="InterPro" id="IPR011059">
    <property type="entry name" value="Metal-dep_hydrolase_composite"/>
</dbReference>
<evidence type="ECO:0000259" key="10">
    <source>
        <dbReference type="Pfam" id="PF13382"/>
    </source>
</evidence>
<evidence type="ECO:0000256" key="6">
    <source>
        <dbReference type="ARBA" id="ARBA00047720"/>
    </source>
</evidence>
<dbReference type="SUPFAM" id="SSF51556">
    <property type="entry name" value="Metallo-dependent hydrolases"/>
    <property type="match status" value="1"/>
</dbReference>
<name>A0A5K7ZWX6_9BACT</name>
<proteinExistence type="inferred from homology"/>
<protein>
    <recommendedName>
        <fullName evidence="7 8">Adenine deaminase</fullName>
        <shortName evidence="8">Adenase</shortName>
        <shortName evidence="8">Adenine aminase</shortName>
        <ecNumber evidence="3 8">3.5.4.2</ecNumber>
    </recommendedName>
</protein>
<dbReference type="InterPro" id="IPR006679">
    <property type="entry name" value="Adenine_deam"/>
</dbReference>
<dbReference type="InterPro" id="IPR026912">
    <property type="entry name" value="Adenine_deam_C"/>
</dbReference>
<accession>A0A5K7ZWX6</accession>
<evidence type="ECO:0000313" key="12">
    <source>
        <dbReference type="Proteomes" id="UP000425960"/>
    </source>
</evidence>
<dbReference type="Proteomes" id="UP000425960">
    <property type="component" value="Chromosome"/>
</dbReference>
<keyword evidence="5 8" id="KW-0464">Manganese</keyword>
<evidence type="ECO:0000256" key="4">
    <source>
        <dbReference type="ARBA" id="ARBA00022801"/>
    </source>
</evidence>
<dbReference type="CDD" id="cd01295">
    <property type="entry name" value="AdeC"/>
    <property type="match status" value="1"/>
</dbReference>
<evidence type="ECO:0000256" key="5">
    <source>
        <dbReference type="ARBA" id="ARBA00023211"/>
    </source>
</evidence>
<dbReference type="AlphaFoldDB" id="A0A5K7ZWX6"/>
<evidence type="ECO:0000259" key="9">
    <source>
        <dbReference type="Pfam" id="PF01979"/>
    </source>
</evidence>
<dbReference type="HAMAP" id="MF_01518">
    <property type="entry name" value="Adenine_deamin"/>
    <property type="match status" value="1"/>
</dbReference>
<dbReference type="Gene3D" id="2.30.40.10">
    <property type="entry name" value="Urease, subunit C, domain 1"/>
    <property type="match status" value="1"/>
</dbReference>
<keyword evidence="4 8" id="KW-0378">Hydrolase</keyword>
<dbReference type="KEGG" id="dov:DSCO28_52940"/>
<evidence type="ECO:0000256" key="2">
    <source>
        <dbReference type="ARBA" id="ARBA00006773"/>
    </source>
</evidence>
<evidence type="ECO:0000313" key="11">
    <source>
        <dbReference type="EMBL" id="BBO84728.1"/>
    </source>
</evidence>